<organism evidence="3 4">
    <name type="scientific">Neurospora hispaniola</name>
    <dbReference type="NCBI Taxonomy" id="588809"/>
    <lineage>
        <taxon>Eukaryota</taxon>
        <taxon>Fungi</taxon>
        <taxon>Dikarya</taxon>
        <taxon>Ascomycota</taxon>
        <taxon>Pezizomycotina</taxon>
        <taxon>Sordariomycetes</taxon>
        <taxon>Sordariomycetidae</taxon>
        <taxon>Sordariales</taxon>
        <taxon>Sordariaceae</taxon>
        <taxon>Neurospora</taxon>
    </lineage>
</organism>
<evidence type="ECO:0000256" key="2">
    <source>
        <dbReference type="SAM" id="SignalP"/>
    </source>
</evidence>
<reference evidence="3 4" key="1">
    <citation type="journal article" date="2023" name="Mol. Phylogenet. Evol.">
        <title>Genome-scale phylogeny and comparative genomics of the fungal order Sordariales.</title>
        <authorList>
            <person name="Hensen N."/>
            <person name="Bonometti L."/>
            <person name="Westerberg I."/>
            <person name="Brannstrom I.O."/>
            <person name="Guillou S."/>
            <person name="Cros-Aarteil S."/>
            <person name="Calhoun S."/>
            <person name="Haridas S."/>
            <person name="Kuo A."/>
            <person name="Mondo S."/>
            <person name="Pangilinan J."/>
            <person name="Riley R."/>
            <person name="LaButti K."/>
            <person name="Andreopoulos B."/>
            <person name="Lipzen A."/>
            <person name="Chen C."/>
            <person name="Yan M."/>
            <person name="Daum C."/>
            <person name="Ng V."/>
            <person name="Clum A."/>
            <person name="Steindorff A."/>
            <person name="Ohm R.A."/>
            <person name="Martin F."/>
            <person name="Silar P."/>
            <person name="Natvig D.O."/>
            <person name="Lalanne C."/>
            <person name="Gautier V."/>
            <person name="Ament-Velasquez S.L."/>
            <person name="Kruys A."/>
            <person name="Hutchinson M.I."/>
            <person name="Powell A.J."/>
            <person name="Barry K."/>
            <person name="Miller A.N."/>
            <person name="Grigoriev I.V."/>
            <person name="Debuchy R."/>
            <person name="Gladieux P."/>
            <person name="Hiltunen Thoren M."/>
            <person name="Johannesson H."/>
        </authorList>
    </citation>
    <scope>NUCLEOTIDE SEQUENCE [LARGE SCALE GENOMIC DNA]</scope>
    <source>
        <strain evidence="3 4">FGSC 10403</strain>
    </source>
</reference>
<sequence>MLAIVPLVPGMLMLLADAPGAVAQAQNIAQQPTVYKTVTVPVDLANSPNAQVAVTTVALSTVTVFGSEPNSALATIVISPDAEQSSTAAISSSESINGAATSSGLTTSAPSAFPSLTANGTSFGNFTNTTWPLDNSTSATLIDPTGTDVGAQESNTAHDGKPVDTAGNAKSAAVSETHGLVGLSEALLLLSSLLWPFDPILKQLRIQENKPCLPCFPDSKSILMTHEEEDCGGARTRQVMFKLMTHDPFEDLVLEYSCRAKPRKDGNNAYYGDLPLTAAVDLQGVRARRNLSHDDRINPKPYLRCPMNAFSGTQYRASCPTTWPLHSQQPWIVGVSWTRVDVFTSGNAVEVKASTPNKLCHNRTKFPWSLVDALEFGPGRTHDFSVLDI</sequence>
<evidence type="ECO:0000256" key="1">
    <source>
        <dbReference type="SAM" id="MobiDB-lite"/>
    </source>
</evidence>
<dbReference type="EMBL" id="JAULSX010000003">
    <property type="protein sequence ID" value="KAK3494871.1"/>
    <property type="molecule type" value="Genomic_DNA"/>
</dbReference>
<dbReference type="AlphaFoldDB" id="A0AAJ0IAD7"/>
<feature type="region of interest" description="Disordered" evidence="1">
    <location>
        <begin position="137"/>
        <end position="168"/>
    </location>
</feature>
<evidence type="ECO:0000313" key="4">
    <source>
        <dbReference type="Proteomes" id="UP001285908"/>
    </source>
</evidence>
<proteinExistence type="predicted"/>
<protein>
    <submittedName>
        <fullName evidence="3">Uncharacterized protein</fullName>
    </submittedName>
</protein>
<gene>
    <name evidence="3" type="ORF">B0T23DRAFT_419518</name>
</gene>
<keyword evidence="2" id="KW-0732">Signal</keyword>
<feature type="signal peptide" evidence="2">
    <location>
        <begin position="1"/>
        <end position="23"/>
    </location>
</feature>
<accession>A0AAJ0IAD7</accession>
<dbReference type="RefSeq" id="XP_062694300.1">
    <property type="nucleotide sequence ID" value="XM_062839705.1"/>
</dbReference>
<dbReference type="Proteomes" id="UP001285908">
    <property type="component" value="Unassembled WGS sequence"/>
</dbReference>
<evidence type="ECO:0000313" key="3">
    <source>
        <dbReference type="EMBL" id="KAK3494871.1"/>
    </source>
</evidence>
<feature type="chain" id="PRO_5042553115" evidence="2">
    <location>
        <begin position="24"/>
        <end position="389"/>
    </location>
</feature>
<comment type="caution">
    <text evidence="3">The sequence shown here is derived from an EMBL/GenBank/DDBJ whole genome shotgun (WGS) entry which is preliminary data.</text>
</comment>
<name>A0AAJ0IAD7_9PEZI</name>
<keyword evidence="4" id="KW-1185">Reference proteome</keyword>
<dbReference type="GeneID" id="87877327"/>